<feature type="coiled-coil region" evidence="2">
    <location>
        <begin position="18"/>
        <end position="48"/>
    </location>
</feature>
<dbReference type="InterPro" id="IPR035974">
    <property type="entry name" value="Rap/Ran-GAP_sf"/>
</dbReference>
<dbReference type="Gene3D" id="3.40.50.11210">
    <property type="entry name" value="Rap/Ran-GAP"/>
    <property type="match status" value="1"/>
</dbReference>
<evidence type="ECO:0000259" key="4">
    <source>
        <dbReference type="PROSITE" id="PS50085"/>
    </source>
</evidence>
<feature type="region of interest" description="Disordered" evidence="3">
    <location>
        <begin position="157"/>
        <end position="203"/>
    </location>
</feature>
<dbReference type="VEuPathDB" id="AmoebaDB:EHI_074060"/>
<dbReference type="PANTHER" id="PTHR15711">
    <property type="entry name" value="RAP GTPASE-ACTIVATING PROTEIN"/>
    <property type="match status" value="1"/>
</dbReference>
<keyword evidence="2" id="KW-0175">Coiled coil</keyword>
<dbReference type="VEuPathDB" id="AmoebaDB:EHI7A_035970"/>
<evidence type="ECO:0000256" key="2">
    <source>
        <dbReference type="SAM" id="Coils"/>
    </source>
</evidence>
<dbReference type="EMBL" id="BDEQ01000001">
    <property type="protein sequence ID" value="GAT95669.1"/>
    <property type="molecule type" value="Genomic_DNA"/>
</dbReference>
<dbReference type="Pfam" id="PF02145">
    <property type="entry name" value="Rap_GAP"/>
    <property type="match status" value="1"/>
</dbReference>
<reference evidence="5 6" key="1">
    <citation type="submission" date="2016-05" db="EMBL/GenBank/DDBJ databases">
        <title>First whole genome sequencing of Entamoeba histolytica HM1:IMSS-clone-6.</title>
        <authorList>
            <person name="Mukherjee Avik.K."/>
            <person name="Izumyama S."/>
            <person name="Nakada-Tsukui K."/>
            <person name="Nozaki T."/>
        </authorList>
    </citation>
    <scope>NUCLEOTIDE SEQUENCE [LARGE SCALE GENOMIC DNA]</scope>
    <source>
        <strain evidence="5 6">HM1:IMSS clone 6</strain>
    </source>
</reference>
<dbReference type="Proteomes" id="UP000078387">
    <property type="component" value="Unassembled WGS sequence"/>
</dbReference>
<evidence type="ECO:0000313" key="6">
    <source>
        <dbReference type="Proteomes" id="UP000078387"/>
    </source>
</evidence>
<dbReference type="AlphaFoldDB" id="A0A5K1U871"/>
<dbReference type="GO" id="GO:0005096">
    <property type="term" value="F:GTPase activator activity"/>
    <property type="evidence" value="ECO:0007669"/>
    <property type="project" value="UniProtKB-KW"/>
</dbReference>
<name>A0A5K1U871_ENTHI</name>
<organism evidence="5 6">
    <name type="scientific">Entamoeba histolytica</name>
    <dbReference type="NCBI Taxonomy" id="5759"/>
    <lineage>
        <taxon>Eukaryota</taxon>
        <taxon>Amoebozoa</taxon>
        <taxon>Evosea</taxon>
        <taxon>Archamoebae</taxon>
        <taxon>Mastigamoebida</taxon>
        <taxon>Entamoebidae</taxon>
        <taxon>Entamoeba</taxon>
    </lineage>
</organism>
<feature type="compositionally biased region" description="Basic and acidic residues" evidence="3">
    <location>
        <begin position="166"/>
        <end position="186"/>
    </location>
</feature>
<comment type="caution">
    <text evidence="5">The sequence shown here is derived from an EMBL/GenBank/DDBJ whole genome shotgun (WGS) entry which is preliminary data.</text>
</comment>
<proteinExistence type="predicted"/>
<evidence type="ECO:0000256" key="3">
    <source>
        <dbReference type="SAM" id="MobiDB-lite"/>
    </source>
</evidence>
<dbReference type="VEuPathDB" id="AmoebaDB:EHI5A_039450"/>
<dbReference type="InterPro" id="IPR050989">
    <property type="entry name" value="Rap1_Ran_GAP"/>
</dbReference>
<dbReference type="PANTHER" id="PTHR15711:SF62">
    <property type="entry name" value="GTPASE-ACTIVATING RAP_RAN-GAP DOMAIN-LIKE PROTEIN 3"/>
    <property type="match status" value="1"/>
</dbReference>
<dbReference type="VEuPathDB" id="AmoebaDB:EHI8A_033040"/>
<dbReference type="SUPFAM" id="SSF111347">
    <property type="entry name" value="Rap/Ran-GAP"/>
    <property type="match status" value="1"/>
</dbReference>
<accession>A0A5K1U871</accession>
<feature type="domain" description="Rap-GAP" evidence="4">
    <location>
        <begin position="357"/>
        <end position="579"/>
    </location>
</feature>
<dbReference type="PROSITE" id="PS50085">
    <property type="entry name" value="RAPGAP"/>
    <property type="match status" value="1"/>
</dbReference>
<dbReference type="OMA" id="GRPHINF"/>
<dbReference type="VEuPathDB" id="AmoebaDB:KM1_053240"/>
<dbReference type="VEuPathDB" id="AmoebaDB:EHI8A_164600"/>
<keyword evidence="1" id="KW-0343">GTPase activation</keyword>
<gene>
    <name evidence="5" type="ORF">CL6EHI_074060</name>
</gene>
<evidence type="ECO:0000313" key="5">
    <source>
        <dbReference type="EMBL" id="GAT95669.1"/>
    </source>
</evidence>
<dbReference type="GO" id="GO:0051056">
    <property type="term" value="P:regulation of small GTPase mediated signal transduction"/>
    <property type="evidence" value="ECO:0007669"/>
    <property type="project" value="InterPro"/>
</dbReference>
<sequence length="583" mass="67573">MGSLEEIIKERERYKELSFQYKKKIAQLNSLIKQLEDQIQIVQEKTRERMTQLKANESRIFEAERKEEQSDDITILKEELNVLCKQTNSYVSLYQKKKENYEKGLKIVKEAFEERLKEIYTIGDDIDKRIKRSKSMPIIFFEEDNDKEEEEFEEINDVEIIGEDNDQSHEEDNDQSHEEDNEKKNNTETNQPEKTSQTKVIETTRKPPHSLLMFATNYLTEKKDLHLAEGSAFIRSQQKYDGVGIIPLDCPWYICYFMGRPQAHFVCTTQNGPLLLSLTTINDQMAPPGKKGGVMAIYRSKQQEIKKIIPFGLIGKTEKQMTVNQLKSIIPLVLQSIEINIKQQFKPFKKAKLEAELKNYETSQGGIDYKFGLLYCKKGQTTEQEMYDNTEDNDTSNEYNEFIKLIGNIIELKGHKGFRAGLDVNSDTTGIKSVYTMFYSSEIMFHVATMLPHVVQDEQKTEKKRHIGNDFCVLIYKEGDEIVDLNSFKSHFNSVFVIVKKIPSEFVADHSTQYLVETWRGGDVPEFEPYLPVEGSYIPKEFIREYLLSTMINGQIASYSGSEMKPKMVQARDVCLKNIVSTK</sequence>
<evidence type="ECO:0000256" key="1">
    <source>
        <dbReference type="ARBA" id="ARBA00022468"/>
    </source>
</evidence>
<dbReference type="InterPro" id="IPR000331">
    <property type="entry name" value="Rap/Ran_GAP_dom"/>
</dbReference>
<protein>
    <submittedName>
        <fullName evidence="5">Rap ran GTPase-activating protein putative</fullName>
    </submittedName>
</protein>